<evidence type="ECO:0000313" key="2">
    <source>
        <dbReference type="Proteomes" id="UP001497527"/>
    </source>
</evidence>
<keyword evidence="2" id="KW-1185">Reference proteome</keyword>
<dbReference type="RefSeq" id="WP_348721662.1">
    <property type="nucleotide sequence ID" value="NZ_CAXJIO010000011.1"/>
</dbReference>
<comment type="caution">
    <text evidence="1">The sequence shown here is derived from an EMBL/GenBank/DDBJ whole genome shotgun (WGS) entry which is preliminary data.</text>
</comment>
<proteinExistence type="predicted"/>
<name>A0ABM9PAZ1_9FLAO</name>
<dbReference type="EMBL" id="CAXJIO010000011">
    <property type="protein sequence ID" value="CAL2102743.1"/>
    <property type="molecule type" value="Genomic_DNA"/>
</dbReference>
<reference evidence="1 2" key="1">
    <citation type="submission" date="2024-05" db="EMBL/GenBank/DDBJ databases">
        <authorList>
            <person name="Duchaud E."/>
        </authorList>
    </citation>
    <scope>NUCLEOTIDE SEQUENCE [LARGE SCALE GENOMIC DNA]</scope>
    <source>
        <strain evidence="1">Ena-SAMPLE-TAB-13-05-2024-13:56:06:370-140308</strain>
    </source>
</reference>
<evidence type="ECO:0000313" key="1">
    <source>
        <dbReference type="EMBL" id="CAL2102743.1"/>
    </source>
</evidence>
<accession>A0ABM9PAZ1</accession>
<dbReference type="Proteomes" id="UP001497527">
    <property type="component" value="Unassembled WGS sequence"/>
</dbReference>
<gene>
    <name evidence="1" type="ORF">T190423A01A_20494</name>
</gene>
<sequence>MKITTIKSFKAIVNIGLEYGYSQKPIQKNEILESISEYQKKLMLEEEFYLSCSIIDSLIVLNNQREKHLKLEFINYPKFPTKENTLKNYIEKLTVFLMKKFHQNRVVIEYLNETKMIEFSNDVDERINKKT</sequence>
<protein>
    <submittedName>
        <fullName evidence="1">Uncharacterized protein</fullName>
    </submittedName>
</protein>
<organism evidence="1 2">
    <name type="scientific">Tenacibaculum polynesiense</name>
    <dbReference type="NCBI Taxonomy" id="3137857"/>
    <lineage>
        <taxon>Bacteria</taxon>
        <taxon>Pseudomonadati</taxon>
        <taxon>Bacteroidota</taxon>
        <taxon>Flavobacteriia</taxon>
        <taxon>Flavobacteriales</taxon>
        <taxon>Flavobacteriaceae</taxon>
        <taxon>Tenacibaculum</taxon>
    </lineage>
</organism>